<dbReference type="CDD" id="cd07781">
    <property type="entry name" value="ASKHA_NBD_FGGY_L-RBK"/>
    <property type="match status" value="1"/>
</dbReference>
<gene>
    <name evidence="7" type="primary">araB</name>
    <name evidence="12" type="ORF">SAMN05660472_02437</name>
</gene>
<dbReference type="InterPro" id="IPR018485">
    <property type="entry name" value="FGGY_C"/>
</dbReference>
<dbReference type="GO" id="GO:0019569">
    <property type="term" value="P:L-arabinose catabolic process to D-xylulose 5-phosphate"/>
    <property type="evidence" value="ECO:0007669"/>
    <property type="project" value="UniProtKB-UniRule"/>
</dbReference>
<feature type="domain" description="Carbohydrate kinase FGGY C-terminal" evidence="11">
    <location>
        <begin position="288"/>
        <end position="486"/>
    </location>
</feature>
<evidence type="ECO:0000256" key="9">
    <source>
        <dbReference type="RuleBase" id="RU003455"/>
    </source>
</evidence>
<evidence type="ECO:0000256" key="7">
    <source>
        <dbReference type="HAMAP-Rule" id="MF_00520"/>
    </source>
</evidence>
<dbReference type="OrthoDB" id="9805576at2"/>
<dbReference type="SUPFAM" id="SSF53067">
    <property type="entry name" value="Actin-like ATPase domain"/>
    <property type="match status" value="2"/>
</dbReference>
<dbReference type="PANTHER" id="PTHR43435">
    <property type="entry name" value="RIBULOKINASE"/>
    <property type="match status" value="1"/>
</dbReference>
<dbReference type="Gene3D" id="3.30.420.40">
    <property type="match status" value="2"/>
</dbReference>
<dbReference type="InterPro" id="IPR043129">
    <property type="entry name" value="ATPase_NBD"/>
</dbReference>
<evidence type="ECO:0000256" key="8">
    <source>
        <dbReference type="NCBIfam" id="TIGR01234"/>
    </source>
</evidence>
<dbReference type="AlphaFoldDB" id="A0A1G9GIQ8"/>
<dbReference type="GO" id="GO:0008741">
    <property type="term" value="F:ribulokinase activity"/>
    <property type="evidence" value="ECO:0007669"/>
    <property type="project" value="UniProtKB-UniRule"/>
</dbReference>
<dbReference type="InterPro" id="IPR018483">
    <property type="entry name" value="Carb_kinase_FGGY_CS"/>
</dbReference>
<evidence type="ECO:0000256" key="3">
    <source>
        <dbReference type="ARBA" id="ARBA00022777"/>
    </source>
</evidence>
<evidence type="ECO:0000256" key="2">
    <source>
        <dbReference type="ARBA" id="ARBA00022741"/>
    </source>
</evidence>
<dbReference type="RefSeq" id="WP_090553966.1">
    <property type="nucleotide sequence ID" value="NZ_FNFP01000006.1"/>
</dbReference>
<comment type="similarity">
    <text evidence="7 9">Belongs to the ribulokinase family.</text>
</comment>
<evidence type="ECO:0000256" key="4">
    <source>
        <dbReference type="ARBA" id="ARBA00022840"/>
    </source>
</evidence>
<evidence type="ECO:0000259" key="11">
    <source>
        <dbReference type="Pfam" id="PF02782"/>
    </source>
</evidence>
<evidence type="ECO:0000259" key="10">
    <source>
        <dbReference type="Pfam" id="PF00370"/>
    </source>
</evidence>
<keyword evidence="5 7" id="KW-0054">Arabinose catabolism</keyword>
<dbReference type="NCBIfam" id="TIGR01234">
    <property type="entry name" value="L-ribulokinase"/>
    <property type="match status" value="1"/>
</dbReference>
<dbReference type="PROSITE" id="PS00445">
    <property type="entry name" value="FGGY_KINASES_2"/>
    <property type="match status" value="1"/>
</dbReference>
<feature type="domain" description="Carbohydrate kinase FGGY N-terminal" evidence="10">
    <location>
        <begin position="4"/>
        <end position="274"/>
    </location>
</feature>
<dbReference type="PANTHER" id="PTHR43435:SF4">
    <property type="entry name" value="FGGY CARBOHYDRATE KINASE DOMAIN-CONTAINING PROTEIN"/>
    <property type="match status" value="1"/>
</dbReference>
<dbReference type="STRING" id="393762.SAMN05660472_02437"/>
<evidence type="ECO:0000313" key="13">
    <source>
        <dbReference type="Proteomes" id="UP000198718"/>
    </source>
</evidence>
<evidence type="ECO:0000256" key="6">
    <source>
        <dbReference type="ARBA" id="ARBA00023277"/>
    </source>
</evidence>
<comment type="pathway">
    <text evidence="7 9">Carbohydrate degradation; L-arabinose degradation via L-ribulose; D-xylulose 5-phosphate from L-arabinose (bacterial route): step 2/3.</text>
</comment>
<sequence>MCKYSIGIDFGTLSARALLVNVKTGEELACAVFEYPHAVMDKNLPSGKKLGYDWALQHPRDYLDAISYIIPMLLKESSIFPDDIIGLGIDFTSCTILPVKANGTPICEIDGYRNEPHAYVKLWKHHAAQDKANKINEVATEIEEKWLGRYGNKISSEWVLPKIWEILSEAPEVYEEADYFMEAGDWVVWQLTGSLTRNLSATGFKAMWSKKSGYPDKTFFRELDPRLENVVEEKLGGSIIPLGHKAGEINQETSQKTGLNIGTPVAAANIDAHVTFPALSIDGPGKMLAIIGTSTCHILLGEEEHLVPGISGVVEDGVYPGFYGYEAGQASVGDLFGWFVENCVGKDYYDCAQAQDMDIHNYLMEKASELEVGQSGLIALDWWNGCRSTLVDADLTGMVVGMTLQTKPEEVYRALIEATAYGTKKIIDIFNENDVPVNEFYASGGIAQKNPLAMQIYADVINMPIKIGGRSQGPALGSAIFAAVAAGRENGGYDNIIEASRHMGKLDDKVYEPNVKNVLMYKKLYEEYSILHDYFGTGINDVMKRLKKYKNKGLC</sequence>
<keyword evidence="2 7" id="KW-0547">Nucleotide-binding</keyword>
<comment type="catalytic activity">
    <reaction evidence="7 9">
        <text>L-ribulose + ATP = L-ribulose 5-phosphate + ADP + H(+)</text>
        <dbReference type="Rhea" id="RHEA:22072"/>
        <dbReference type="ChEBI" id="CHEBI:15378"/>
        <dbReference type="ChEBI" id="CHEBI:16880"/>
        <dbReference type="ChEBI" id="CHEBI:30616"/>
        <dbReference type="ChEBI" id="CHEBI:58226"/>
        <dbReference type="ChEBI" id="CHEBI:456216"/>
        <dbReference type="EC" id="2.7.1.16"/>
    </reaction>
</comment>
<accession>A0A1G9GIQ8</accession>
<evidence type="ECO:0000313" key="12">
    <source>
        <dbReference type="EMBL" id="SDL00546.1"/>
    </source>
</evidence>
<organism evidence="12 13">
    <name type="scientific">Natronincola ferrireducens</name>
    <dbReference type="NCBI Taxonomy" id="393762"/>
    <lineage>
        <taxon>Bacteria</taxon>
        <taxon>Bacillati</taxon>
        <taxon>Bacillota</taxon>
        <taxon>Clostridia</taxon>
        <taxon>Peptostreptococcales</taxon>
        <taxon>Natronincolaceae</taxon>
        <taxon>Natronincola</taxon>
    </lineage>
</organism>
<dbReference type="Proteomes" id="UP000198718">
    <property type="component" value="Unassembled WGS sequence"/>
</dbReference>
<dbReference type="GO" id="GO:0005737">
    <property type="term" value="C:cytoplasm"/>
    <property type="evidence" value="ECO:0007669"/>
    <property type="project" value="TreeGrafter"/>
</dbReference>
<name>A0A1G9GIQ8_9FIRM</name>
<dbReference type="Pfam" id="PF00370">
    <property type="entry name" value="FGGY_N"/>
    <property type="match status" value="1"/>
</dbReference>
<keyword evidence="13" id="KW-1185">Reference proteome</keyword>
<dbReference type="NCBIfam" id="NF003154">
    <property type="entry name" value="PRK04123.1"/>
    <property type="match status" value="1"/>
</dbReference>
<dbReference type="InterPro" id="IPR000577">
    <property type="entry name" value="Carb_kinase_FGGY"/>
</dbReference>
<evidence type="ECO:0000256" key="5">
    <source>
        <dbReference type="ARBA" id="ARBA00022935"/>
    </source>
</evidence>
<comment type="catalytic activity">
    <reaction evidence="7">
        <text>D-ribulose + ATP = D-ribulose 5-phosphate + ADP + H(+)</text>
        <dbReference type="Rhea" id="RHEA:17601"/>
        <dbReference type="ChEBI" id="CHEBI:15378"/>
        <dbReference type="ChEBI" id="CHEBI:17173"/>
        <dbReference type="ChEBI" id="CHEBI:30616"/>
        <dbReference type="ChEBI" id="CHEBI:58121"/>
        <dbReference type="ChEBI" id="CHEBI:456216"/>
        <dbReference type="EC" id="2.7.1.16"/>
    </reaction>
</comment>
<dbReference type="InterPro" id="IPR005929">
    <property type="entry name" value="Ribulokinase"/>
</dbReference>
<dbReference type="GO" id="GO:0005524">
    <property type="term" value="F:ATP binding"/>
    <property type="evidence" value="ECO:0007669"/>
    <property type="project" value="UniProtKB-UniRule"/>
</dbReference>
<keyword evidence="1 7" id="KW-0808">Transferase</keyword>
<dbReference type="GO" id="GO:0019150">
    <property type="term" value="F:D-ribulokinase activity"/>
    <property type="evidence" value="ECO:0007669"/>
    <property type="project" value="TreeGrafter"/>
</dbReference>
<evidence type="ECO:0000256" key="1">
    <source>
        <dbReference type="ARBA" id="ARBA00022679"/>
    </source>
</evidence>
<dbReference type="EC" id="2.7.1.16" evidence="7 8"/>
<dbReference type="InterPro" id="IPR018484">
    <property type="entry name" value="FGGY_N"/>
</dbReference>
<dbReference type="EMBL" id="FNFP01000006">
    <property type="protein sequence ID" value="SDL00546.1"/>
    <property type="molecule type" value="Genomic_DNA"/>
</dbReference>
<reference evidence="12 13" key="1">
    <citation type="submission" date="2016-10" db="EMBL/GenBank/DDBJ databases">
        <authorList>
            <person name="de Groot N.N."/>
        </authorList>
    </citation>
    <scope>NUCLEOTIDE SEQUENCE [LARGE SCALE GENOMIC DNA]</scope>
    <source>
        <strain evidence="12 13">DSM 18346</strain>
    </source>
</reference>
<keyword evidence="4 7" id="KW-0067">ATP-binding</keyword>
<dbReference type="HAMAP" id="MF_00520">
    <property type="entry name" value="Ribulokinase"/>
    <property type="match status" value="1"/>
</dbReference>
<dbReference type="Pfam" id="PF02782">
    <property type="entry name" value="FGGY_C"/>
    <property type="match status" value="1"/>
</dbReference>
<keyword evidence="3 7" id="KW-0418">Kinase</keyword>
<keyword evidence="6 7" id="KW-0119">Carbohydrate metabolism</keyword>
<dbReference type="PIRSF" id="PIRSF000538">
    <property type="entry name" value="GlpK"/>
    <property type="match status" value="1"/>
</dbReference>
<proteinExistence type="inferred from homology"/>
<protein>
    <recommendedName>
        <fullName evidence="7 8">Ribulokinase</fullName>
        <ecNumber evidence="7 8">2.7.1.16</ecNumber>
    </recommendedName>
</protein>
<dbReference type="UniPathway" id="UPA00145">
    <property type="reaction ID" value="UER00566"/>
</dbReference>